<evidence type="ECO:0000313" key="1">
    <source>
        <dbReference type="EMBL" id="MCI78723.1"/>
    </source>
</evidence>
<evidence type="ECO:0000313" key="2">
    <source>
        <dbReference type="Proteomes" id="UP000265520"/>
    </source>
</evidence>
<dbReference type="EMBL" id="LXQA010957366">
    <property type="protein sequence ID" value="MCI78723.1"/>
    <property type="molecule type" value="Genomic_DNA"/>
</dbReference>
<gene>
    <name evidence="1" type="ORF">A2U01_0099994</name>
</gene>
<proteinExistence type="predicted"/>
<keyword evidence="2" id="KW-1185">Reference proteome</keyword>
<dbReference type="Proteomes" id="UP000265520">
    <property type="component" value="Unassembled WGS sequence"/>
</dbReference>
<accession>A0A392UU28</accession>
<comment type="caution">
    <text evidence="1">The sequence shown here is derived from an EMBL/GenBank/DDBJ whole genome shotgun (WGS) entry which is preliminary data.</text>
</comment>
<feature type="non-terminal residue" evidence="1">
    <location>
        <position position="45"/>
    </location>
</feature>
<dbReference type="AlphaFoldDB" id="A0A392UU28"/>
<sequence>MYFKMLNGPIYTGIVKEFWMKAHVYDNVSTRTDEEQAVKKDPSLA</sequence>
<reference evidence="1 2" key="1">
    <citation type="journal article" date="2018" name="Front. Plant Sci.">
        <title>Red Clover (Trifolium pratense) and Zigzag Clover (T. medium) - A Picture of Genomic Similarities and Differences.</title>
        <authorList>
            <person name="Dluhosova J."/>
            <person name="Istvanek J."/>
            <person name="Nedelnik J."/>
            <person name="Repkova J."/>
        </authorList>
    </citation>
    <scope>NUCLEOTIDE SEQUENCE [LARGE SCALE GENOMIC DNA]</scope>
    <source>
        <strain evidence="2">cv. 10/8</strain>
        <tissue evidence="1">Leaf</tissue>
    </source>
</reference>
<protein>
    <submittedName>
        <fullName evidence="1">Uncharacterized protein</fullName>
    </submittedName>
</protein>
<name>A0A392UU28_9FABA</name>
<organism evidence="1 2">
    <name type="scientific">Trifolium medium</name>
    <dbReference type="NCBI Taxonomy" id="97028"/>
    <lineage>
        <taxon>Eukaryota</taxon>
        <taxon>Viridiplantae</taxon>
        <taxon>Streptophyta</taxon>
        <taxon>Embryophyta</taxon>
        <taxon>Tracheophyta</taxon>
        <taxon>Spermatophyta</taxon>
        <taxon>Magnoliopsida</taxon>
        <taxon>eudicotyledons</taxon>
        <taxon>Gunneridae</taxon>
        <taxon>Pentapetalae</taxon>
        <taxon>rosids</taxon>
        <taxon>fabids</taxon>
        <taxon>Fabales</taxon>
        <taxon>Fabaceae</taxon>
        <taxon>Papilionoideae</taxon>
        <taxon>50 kb inversion clade</taxon>
        <taxon>NPAAA clade</taxon>
        <taxon>Hologalegina</taxon>
        <taxon>IRL clade</taxon>
        <taxon>Trifolieae</taxon>
        <taxon>Trifolium</taxon>
    </lineage>
</organism>